<accession>A0A815N064</accession>
<comment type="caution">
    <text evidence="3">The sequence shown here is derived from an EMBL/GenBank/DDBJ whole genome shotgun (WGS) entry which is preliminary data.</text>
</comment>
<feature type="transmembrane region" description="Helical" evidence="2">
    <location>
        <begin position="420"/>
        <end position="442"/>
    </location>
</feature>
<name>A0A815N064_9BILA</name>
<feature type="region of interest" description="Disordered" evidence="1">
    <location>
        <begin position="81"/>
        <end position="132"/>
    </location>
</feature>
<organism evidence="3 4">
    <name type="scientific">Rotaria sordida</name>
    <dbReference type="NCBI Taxonomy" id="392033"/>
    <lineage>
        <taxon>Eukaryota</taxon>
        <taxon>Metazoa</taxon>
        <taxon>Spiralia</taxon>
        <taxon>Gnathifera</taxon>
        <taxon>Rotifera</taxon>
        <taxon>Eurotatoria</taxon>
        <taxon>Bdelloidea</taxon>
        <taxon>Philodinida</taxon>
        <taxon>Philodinidae</taxon>
        <taxon>Rotaria</taxon>
    </lineage>
</organism>
<keyword evidence="2" id="KW-0472">Membrane</keyword>
<dbReference type="Proteomes" id="UP000663889">
    <property type="component" value="Unassembled WGS sequence"/>
</dbReference>
<feature type="transmembrane region" description="Helical" evidence="2">
    <location>
        <begin position="454"/>
        <end position="480"/>
    </location>
</feature>
<feature type="compositionally biased region" description="Low complexity" evidence="1">
    <location>
        <begin position="117"/>
        <end position="132"/>
    </location>
</feature>
<feature type="transmembrane region" description="Helical" evidence="2">
    <location>
        <begin position="593"/>
        <end position="611"/>
    </location>
</feature>
<gene>
    <name evidence="3" type="ORF">SEV965_LOCUS32540</name>
</gene>
<evidence type="ECO:0000256" key="1">
    <source>
        <dbReference type="SAM" id="MobiDB-lite"/>
    </source>
</evidence>
<evidence type="ECO:0000313" key="3">
    <source>
        <dbReference type="EMBL" id="CAF1426718.1"/>
    </source>
</evidence>
<keyword evidence="2" id="KW-1133">Transmembrane helix</keyword>
<dbReference type="AlphaFoldDB" id="A0A815N064"/>
<evidence type="ECO:0000313" key="4">
    <source>
        <dbReference type="Proteomes" id="UP000663889"/>
    </source>
</evidence>
<keyword evidence="2" id="KW-0812">Transmembrane</keyword>
<reference evidence="3" key="1">
    <citation type="submission" date="2021-02" db="EMBL/GenBank/DDBJ databases">
        <authorList>
            <person name="Nowell W R."/>
        </authorList>
    </citation>
    <scope>NUCLEOTIDE SEQUENCE</scope>
</reference>
<feature type="transmembrane region" description="Helical" evidence="2">
    <location>
        <begin position="501"/>
        <end position="519"/>
    </location>
</feature>
<dbReference type="EMBL" id="CAJNOU010004101">
    <property type="protein sequence ID" value="CAF1426718.1"/>
    <property type="molecule type" value="Genomic_DNA"/>
</dbReference>
<sequence length="648" mass="74589">MMEMYKKQQLNEQGNKKMIHRSRSSFVLSPSSGPFQQSVRHLPRLTEKPITSSLIQNQYQLINNQMTKTCTDNTIVPPSLTVCNQTSSTPGRPLDESNSSEFQLQSRTKKSRPHEPTPTNSNSNNTTTTTSSSLTTDRQFCFSSAQLKYAISNKLPCFYLKFSLDDDLVQQQKLLSAMKVAAWIRYLIQQQSAQSLGDFSLLVPDGINRYKVGVTTKKDFLLLWNCKWPKDMNKIDIEIERPRALPESCAVVLRYVPADLSRKFVIQEISRSIISAIEFAKINYHCPSSTDDFRFSFGHVLLPITAFIPDLKMTYCNKCWKLGHTRYQCKVGPRCRKCLDLWNHNHKCQKSVLCAQCQGPHASLSMECAVVVNYRRTLKEEVNNAVIGSRCEIEQYSKNLWIYGTSKENRKYYNPYNETLILSLLGIVSFINNLLSLQTFLFSKNIRITNTTNLGIYLILFSLTGLIVSIIQIVFAFMNLTFNFKELSELNHLIQCAFIRIFQNSLSFCLYCLCLYIVVERVLIEYSFVSLYDSRRRSFVSSRSLFILVPLTNLLPILFGRKSYKYNLYNFCLLNFTSIGYTFYLIFDYFNHIGVPLSFTIACGVIFKHLIKHRCALVDDESFRSSLVLIASKHYDFFSTTNTLLSTD</sequence>
<proteinExistence type="predicted"/>
<evidence type="ECO:0000256" key="2">
    <source>
        <dbReference type="SAM" id="Phobius"/>
    </source>
</evidence>
<dbReference type="SUPFAM" id="SSF81321">
    <property type="entry name" value="Family A G protein-coupled receptor-like"/>
    <property type="match status" value="1"/>
</dbReference>
<feature type="compositionally biased region" description="Polar residues" evidence="1">
    <location>
        <begin position="81"/>
        <end position="106"/>
    </location>
</feature>
<feature type="transmembrane region" description="Helical" evidence="2">
    <location>
        <begin position="539"/>
        <end position="559"/>
    </location>
</feature>
<protein>
    <submittedName>
        <fullName evidence="3">Uncharacterized protein</fullName>
    </submittedName>
</protein>